<name>A0A9N7YV39_PLEPL</name>
<sequence length="130" mass="13865">MCESRFQTVPGSAAVTASSVLVPPNRCLNLQLQPREHQGGGTLLLDEEETDPWNHHIDVKRLRGPAGGLLSDQDLSPPGGCESPPAELLPCAQSALTRPSPPSYNTTAVDPPERVLLRLLLLQAGDSILV</sequence>
<accession>A0A9N7YV39</accession>
<feature type="region of interest" description="Disordered" evidence="1">
    <location>
        <begin position="64"/>
        <end position="85"/>
    </location>
</feature>
<keyword evidence="3" id="KW-1185">Reference proteome</keyword>
<protein>
    <submittedName>
        <fullName evidence="2">Uncharacterized protein</fullName>
    </submittedName>
</protein>
<evidence type="ECO:0000256" key="1">
    <source>
        <dbReference type="SAM" id="MobiDB-lite"/>
    </source>
</evidence>
<reference evidence="2" key="1">
    <citation type="submission" date="2020-03" db="EMBL/GenBank/DDBJ databases">
        <authorList>
            <person name="Weist P."/>
        </authorList>
    </citation>
    <scope>NUCLEOTIDE SEQUENCE</scope>
</reference>
<proteinExistence type="predicted"/>
<dbReference type="AlphaFoldDB" id="A0A9N7YV39"/>
<evidence type="ECO:0000313" key="3">
    <source>
        <dbReference type="Proteomes" id="UP001153269"/>
    </source>
</evidence>
<dbReference type="EMBL" id="CADEAL010002190">
    <property type="protein sequence ID" value="CAB1438655.1"/>
    <property type="molecule type" value="Genomic_DNA"/>
</dbReference>
<gene>
    <name evidence="2" type="ORF">PLEPLA_LOCUS26543</name>
</gene>
<evidence type="ECO:0000313" key="2">
    <source>
        <dbReference type="EMBL" id="CAB1438655.1"/>
    </source>
</evidence>
<dbReference type="Proteomes" id="UP001153269">
    <property type="component" value="Unassembled WGS sequence"/>
</dbReference>
<comment type="caution">
    <text evidence="2">The sequence shown here is derived from an EMBL/GenBank/DDBJ whole genome shotgun (WGS) entry which is preliminary data.</text>
</comment>
<organism evidence="2 3">
    <name type="scientific">Pleuronectes platessa</name>
    <name type="common">European plaice</name>
    <dbReference type="NCBI Taxonomy" id="8262"/>
    <lineage>
        <taxon>Eukaryota</taxon>
        <taxon>Metazoa</taxon>
        <taxon>Chordata</taxon>
        <taxon>Craniata</taxon>
        <taxon>Vertebrata</taxon>
        <taxon>Euteleostomi</taxon>
        <taxon>Actinopterygii</taxon>
        <taxon>Neopterygii</taxon>
        <taxon>Teleostei</taxon>
        <taxon>Neoteleostei</taxon>
        <taxon>Acanthomorphata</taxon>
        <taxon>Carangaria</taxon>
        <taxon>Pleuronectiformes</taxon>
        <taxon>Pleuronectoidei</taxon>
        <taxon>Pleuronectidae</taxon>
        <taxon>Pleuronectes</taxon>
    </lineage>
</organism>